<dbReference type="eggNOG" id="COG0469">
    <property type="taxonomic scope" value="Bacteria"/>
</dbReference>
<dbReference type="RefSeq" id="WP_035584002.1">
    <property type="nucleotide sequence ID" value="NZ_ARYJ01000014.1"/>
</dbReference>
<organism evidence="15 16">
    <name type="scientific">Hyphomonas jannaschiana VP2</name>
    <dbReference type="NCBI Taxonomy" id="1280952"/>
    <lineage>
        <taxon>Bacteria</taxon>
        <taxon>Pseudomonadati</taxon>
        <taxon>Pseudomonadota</taxon>
        <taxon>Alphaproteobacteria</taxon>
        <taxon>Hyphomonadales</taxon>
        <taxon>Hyphomonadaceae</taxon>
        <taxon>Hyphomonas</taxon>
    </lineage>
</organism>
<evidence type="ECO:0000256" key="5">
    <source>
        <dbReference type="ARBA" id="ARBA00022723"/>
    </source>
</evidence>
<dbReference type="InterPro" id="IPR040442">
    <property type="entry name" value="Pyrv_kinase-like_dom_sf"/>
</dbReference>
<keyword evidence="11 15" id="KW-0670">Pyruvate</keyword>
<dbReference type="Gene3D" id="3.40.1380.20">
    <property type="entry name" value="Pyruvate kinase, C-terminal domain"/>
    <property type="match status" value="1"/>
</dbReference>
<dbReference type="GO" id="GO:0016301">
    <property type="term" value="F:kinase activity"/>
    <property type="evidence" value="ECO:0007669"/>
    <property type="project" value="UniProtKB-KW"/>
</dbReference>
<evidence type="ECO:0000256" key="8">
    <source>
        <dbReference type="ARBA" id="ARBA00022840"/>
    </source>
</evidence>
<dbReference type="UniPathway" id="UPA00109">
    <property type="reaction ID" value="UER00188"/>
</dbReference>
<dbReference type="SUPFAM" id="SSF52935">
    <property type="entry name" value="PK C-terminal domain-like"/>
    <property type="match status" value="1"/>
</dbReference>
<dbReference type="GO" id="GO:0000287">
    <property type="term" value="F:magnesium ion binding"/>
    <property type="evidence" value="ECO:0007669"/>
    <property type="project" value="UniProtKB-UniRule"/>
</dbReference>
<dbReference type="NCBIfam" id="TIGR01064">
    <property type="entry name" value="pyruv_kin"/>
    <property type="match status" value="1"/>
</dbReference>
<evidence type="ECO:0000256" key="3">
    <source>
        <dbReference type="ARBA" id="ARBA00012142"/>
    </source>
</evidence>
<keyword evidence="16" id="KW-1185">Reference proteome</keyword>
<dbReference type="InterPro" id="IPR015813">
    <property type="entry name" value="Pyrv/PenolPyrv_kinase-like_dom"/>
</dbReference>
<dbReference type="Pfam" id="PF00224">
    <property type="entry name" value="PK"/>
    <property type="match status" value="1"/>
</dbReference>
<dbReference type="EC" id="2.7.1.40" evidence="3 12"/>
<keyword evidence="10 13" id="KW-0324">Glycolysis</keyword>
<keyword evidence="7 13" id="KW-0418">Kinase</keyword>
<dbReference type="OrthoDB" id="9812123at2"/>
<feature type="domain" description="Pyruvate kinase barrel" evidence="14">
    <location>
        <begin position="10"/>
        <end position="325"/>
    </location>
</feature>
<dbReference type="Gene3D" id="3.20.20.60">
    <property type="entry name" value="Phosphoenolpyruvate-binding domains"/>
    <property type="match status" value="1"/>
</dbReference>
<evidence type="ECO:0000256" key="7">
    <source>
        <dbReference type="ARBA" id="ARBA00022777"/>
    </source>
</evidence>
<protein>
    <recommendedName>
        <fullName evidence="3 12">Pyruvate kinase</fullName>
        <ecNumber evidence="3 12">2.7.1.40</ecNumber>
    </recommendedName>
</protein>
<keyword evidence="6" id="KW-0547">Nucleotide-binding</keyword>
<name>A0A059F7C2_9PROT</name>
<dbReference type="Gene3D" id="2.40.33.10">
    <property type="entry name" value="PK beta-barrel domain-like"/>
    <property type="match status" value="1"/>
</dbReference>
<dbReference type="PRINTS" id="PR01050">
    <property type="entry name" value="PYRUVTKNASE"/>
</dbReference>
<evidence type="ECO:0000256" key="2">
    <source>
        <dbReference type="ARBA" id="ARBA00008663"/>
    </source>
</evidence>
<keyword evidence="8" id="KW-0067">ATP-binding</keyword>
<evidence type="ECO:0000256" key="1">
    <source>
        <dbReference type="ARBA" id="ARBA00004997"/>
    </source>
</evidence>
<comment type="catalytic activity">
    <reaction evidence="13">
        <text>pyruvate + ATP = phosphoenolpyruvate + ADP + H(+)</text>
        <dbReference type="Rhea" id="RHEA:18157"/>
        <dbReference type="ChEBI" id="CHEBI:15361"/>
        <dbReference type="ChEBI" id="CHEBI:15378"/>
        <dbReference type="ChEBI" id="CHEBI:30616"/>
        <dbReference type="ChEBI" id="CHEBI:58702"/>
        <dbReference type="ChEBI" id="CHEBI:456216"/>
        <dbReference type="EC" id="2.7.1.40"/>
    </reaction>
</comment>
<dbReference type="AlphaFoldDB" id="A0A059F7C2"/>
<dbReference type="InterPro" id="IPR015793">
    <property type="entry name" value="Pyrv_Knase_brl"/>
</dbReference>
<comment type="caution">
    <text evidence="15">The sequence shown here is derived from an EMBL/GenBank/DDBJ whole genome shotgun (WGS) entry which is preliminary data.</text>
</comment>
<evidence type="ECO:0000259" key="14">
    <source>
        <dbReference type="Pfam" id="PF00224"/>
    </source>
</evidence>
<dbReference type="InterPro" id="IPR001697">
    <property type="entry name" value="Pyr_Knase"/>
</dbReference>
<keyword evidence="9 13" id="KW-0460">Magnesium</keyword>
<evidence type="ECO:0000313" key="15">
    <source>
        <dbReference type="EMBL" id="KCZ86443.1"/>
    </source>
</evidence>
<dbReference type="PATRIC" id="fig|1280952.3.peg.3154"/>
<evidence type="ECO:0000313" key="16">
    <source>
        <dbReference type="Proteomes" id="UP000024816"/>
    </source>
</evidence>
<keyword evidence="5" id="KW-0479">Metal-binding</keyword>
<comment type="pathway">
    <text evidence="1 13">Carbohydrate degradation; glycolysis; pyruvate from D-glyceraldehyde 3-phosphate: step 5/5.</text>
</comment>
<evidence type="ECO:0000256" key="11">
    <source>
        <dbReference type="ARBA" id="ARBA00023317"/>
    </source>
</evidence>
<dbReference type="GO" id="GO:0030955">
    <property type="term" value="F:potassium ion binding"/>
    <property type="evidence" value="ECO:0007669"/>
    <property type="project" value="UniProtKB-UniRule"/>
</dbReference>
<keyword evidence="4 13" id="KW-0808">Transferase</keyword>
<dbReference type="InterPro" id="IPR015806">
    <property type="entry name" value="Pyrv_Knase_insert_dom_sf"/>
</dbReference>
<dbReference type="STRING" id="1280952.HJA_15764"/>
<sequence length="474" mass="50427">MAEKPLLGENAKIVATLGPGSRSPKEVVALAYAGVDVFRLNFSHGEHAAHLEALQAVRAAEAKTDRPLAVLADLQGPKVRVGKFPDGSLRLGFRKEYNIVAAEEGADENTIPVPHAEIVEILEEGDTILVDDGKLILTVTETGKTPKVRAEVPGKLSDKKGFTVRGKPLPVRALTDKDRADLDFALEIGVDIVALSFVQSVSDVEEVKAIIAGRAPLVSKLEKPAAITNLEAIVEASDAVMVARGDLGVEFAPEDVPVIQRRIVRVARSRGRPVIVATQMLESMIENAAPTRAEASDVATAIYQGADAVMLSAETAVGRHPATAVAIMARIIRATESAEDYRQSIAQFAGTEAEASAVDVIATTAQAMACAEGAGALALRTGAFDRLARFSRVRGPAPILYGSLDDRRLRQACLLWGVHPQRLNAGATNWYRDLMEAAGLKGRVAYARWAGDEARFAWEVGVGKGEDGKPITGV</sequence>
<dbReference type="InterPro" id="IPR011037">
    <property type="entry name" value="Pyrv_Knase-like_insert_dom_sf"/>
</dbReference>
<reference evidence="15 16" key="1">
    <citation type="journal article" date="2014" name="Antonie Van Leeuwenhoek">
        <title>Hyphomonas beringensis sp. nov. and Hyphomonas chukchiensis sp. nov., isolated from surface seawater of the Bering Sea and Chukchi Sea.</title>
        <authorList>
            <person name="Li C."/>
            <person name="Lai Q."/>
            <person name="Li G."/>
            <person name="Dong C."/>
            <person name="Wang J."/>
            <person name="Liao Y."/>
            <person name="Shao Z."/>
        </authorList>
    </citation>
    <scope>NUCLEOTIDE SEQUENCE [LARGE SCALE GENOMIC DNA]</scope>
    <source>
        <strain evidence="15 16">VP2</strain>
    </source>
</reference>
<dbReference type="InterPro" id="IPR036918">
    <property type="entry name" value="Pyrv_Knase_C_sf"/>
</dbReference>
<evidence type="ECO:0000256" key="4">
    <source>
        <dbReference type="ARBA" id="ARBA00022679"/>
    </source>
</evidence>
<evidence type="ECO:0000256" key="12">
    <source>
        <dbReference type="NCBIfam" id="TIGR01064"/>
    </source>
</evidence>
<dbReference type="PANTHER" id="PTHR11817">
    <property type="entry name" value="PYRUVATE KINASE"/>
    <property type="match status" value="1"/>
</dbReference>
<evidence type="ECO:0000256" key="10">
    <source>
        <dbReference type="ARBA" id="ARBA00023152"/>
    </source>
</evidence>
<accession>A0A059F7C2</accession>
<evidence type="ECO:0000256" key="6">
    <source>
        <dbReference type="ARBA" id="ARBA00022741"/>
    </source>
</evidence>
<evidence type="ECO:0000256" key="13">
    <source>
        <dbReference type="RuleBase" id="RU000504"/>
    </source>
</evidence>
<dbReference type="GO" id="GO:0004743">
    <property type="term" value="F:pyruvate kinase activity"/>
    <property type="evidence" value="ECO:0007669"/>
    <property type="project" value="UniProtKB-UniRule"/>
</dbReference>
<dbReference type="GO" id="GO:0005524">
    <property type="term" value="F:ATP binding"/>
    <property type="evidence" value="ECO:0007669"/>
    <property type="project" value="UniProtKB-KW"/>
</dbReference>
<dbReference type="Proteomes" id="UP000024816">
    <property type="component" value="Unassembled WGS sequence"/>
</dbReference>
<dbReference type="SUPFAM" id="SSF50800">
    <property type="entry name" value="PK beta-barrel domain-like"/>
    <property type="match status" value="1"/>
</dbReference>
<comment type="similarity">
    <text evidence="2 13">Belongs to the pyruvate kinase family.</text>
</comment>
<gene>
    <name evidence="15" type="ORF">HJA_15764</name>
</gene>
<dbReference type="EMBL" id="ARYJ01000014">
    <property type="protein sequence ID" value="KCZ86443.1"/>
    <property type="molecule type" value="Genomic_DNA"/>
</dbReference>
<proteinExistence type="inferred from homology"/>
<dbReference type="SUPFAM" id="SSF51621">
    <property type="entry name" value="Phosphoenolpyruvate/pyruvate domain"/>
    <property type="match status" value="1"/>
</dbReference>
<evidence type="ECO:0000256" key="9">
    <source>
        <dbReference type="ARBA" id="ARBA00022842"/>
    </source>
</evidence>